<dbReference type="GO" id="GO:0052861">
    <property type="term" value="F:endo-1,3(4)-beta-glucanase activity"/>
    <property type="evidence" value="ECO:0007669"/>
    <property type="project" value="InterPro"/>
</dbReference>
<dbReference type="GO" id="GO:0071555">
    <property type="term" value="P:cell wall organization"/>
    <property type="evidence" value="ECO:0007669"/>
    <property type="project" value="UniProtKB-KW"/>
</dbReference>
<protein>
    <recommendedName>
        <fullName evidence="3">glucan endo-1,3-beta-D-glucosidase</fullName>
        <ecNumber evidence="3">3.2.1.39</ecNumber>
    </recommendedName>
</protein>
<name>A0A1C3N0M4_9ACTN</name>
<comment type="similarity">
    <text evidence="2">Belongs to the glycosyl hydrolase 81 family.</text>
</comment>
<keyword evidence="5" id="KW-0119">Carbohydrate metabolism</keyword>
<evidence type="ECO:0000256" key="3">
    <source>
        <dbReference type="ARBA" id="ARBA00012780"/>
    </source>
</evidence>
<dbReference type="STRING" id="307121.GA0070620_1600"/>
<dbReference type="EMBL" id="LT598496">
    <property type="protein sequence ID" value="SBV26118.1"/>
    <property type="molecule type" value="Genomic_DNA"/>
</dbReference>
<accession>A0A1C3N0M4</accession>
<evidence type="ECO:0000313" key="11">
    <source>
        <dbReference type="EMBL" id="SBV26118.1"/>
    </source>
</evidence>
<feature type="domain" description="Glycosyl hydrolase family 81 C-terminal" evidence="10">
    <location>
        <begin position="390"/>
        <end position="690"/>
    </location>
</feature>
<evidence type="ECO:0000259" key="10">
    <source>
        <dbReference type="Pfam" id="PF17652"/>
    </source>
</evidence>
<comment type="catalytic activity">
    <reaction evidence="1">
        <text>Hydrolysis of (1-&gt;3)-beta-D-glucosidic linkages in (1-&gt;3)-beta-D-glucans.</text>
        <dbReference type="EC" id="3.2.1.39"/>
    </reaction>
</comment>
<evidence type="ECO:0000256" key="5">
    <source>
        <dbReference type="ARBA" id="ARBA00023277"/>
    </source>
</evidence>
<feature type="compositionally biased region" description="Low complexity" evidence="9">
    <location>
        <begin position="775"/>
        <end position="784"/>
    </location>
</feature>
<reference evidence="12" key="1">
    <citation type="submission" date="2016-06" db="EMBL/GenBank/DDBJ databases">
        <authorList>
            <person name="Varghese N."/>
        </authorList>
    </citation>
    <scope>NUCLEOTIDE SEQUENCE [LARGE SCALE GENOMIC DNA]</scope>
    <source>
        <strain evidence="12">DSM 45344</strain>
    </source>
</reference>
<evidence type="ECO:0000313" key="12">
    <source>
        <dbReference type="Proteomes" id="UP000199393"/>
    </source>
</evidence>
<dbReference type="PATRIC" id="fig|307121.4.peg.1639"/>
<dbReference type="RefSeq" id="WP_091589261.1">
    <property type="nucleotide sequence ID" value="NZ_JBHRWG010000003.1"/>
</dbReference>
<proteinExistence type="inferred from homology"/>
<evidence type="ECO:0000256" key="7">
    <source>
        <dbReference type="ARBA" id="ARBA00023316"/>
    </source>
</evidence>
<dbReference type="EC" id="3.2.1.39" evidence="3"/>
<evidence type="ECO:0000256" key="8">
    <source>
        <dbReference type="ARBA" id="ARBA00023326"/>
    </source>
</evidence>
<dbReference type="AlphaFoldDB" id="A0A1C3N0M4"/>
<dbReference type="GO" id="GO:0042973">
    <property type="term" value="F:glucan endo-1,3-beta-D-glucosidase activity"/>
    <property type="evidence" value="ECO:0007669"/>
    <property type="project" value="UniProtKB-EC"/>
</dbReference>
<dbReference type="Gene3D" id="2.70.98.30">
    <property type="entry name" value="Golgi alpha-mannosidase II, domain 4"/>
    <property type="match status" value="1"/>
</dbReference>
<sequence length="951" mass="100018">MKPPVPYRRWALVAGTALALLVGGLTIPLTRAAEAAPVGAGSYTTTPVGPLPSGCGQMSTNPRQFVTANAPAGAVPTNDWWSSLLWKRLDCAYSEPLHAHPISYDTFGDGLGFSANSTPAISGTATGVGEFHFPYVQDIRVGVAGLAAPVVRVDGWSDWTVSPYWSDGARTLRATIGHGLPFAYFQSSGGDAVINTSGAPEVWSSSGATLGFRVNGHDYVAFAPSGASWTVGGSRISSTLAGRGYFSVALLPPTGSAAERASLAATYAQYAHAHVTGTRVSYVYDPATSGLTTTYAFTTTAREGTATQTVVSLYPHQWKSLTGSTPITPTYPSARGRMKVLTGVTQFRTAMKFQGVLPELPAVGDGSGADLATLTGHLAAARGNPMDQRGNDTYWTGKGLGRAARLAEVADLVNDTATRDSALNAIRTTLTDWFTASSGKTSRVFYYDANWGTLIGYPASYGSDQELNDHHFHYGYYIAAAATLAKFDPTWASASRYGGMVDLLIRDANNYRRDDTRFPYLRDFDIYAGHDWASGHGSFGAGNNQESSSEGMNFANALIQWGQVTGDTAVRDAGIFLYTTQAAAIQEYWFDSSDQNFPSAFGHSTVGMVWGDGGAYATWFSGEPEMIQGINLLPVTGGHLYLGNNPAYVRTNYAELVRNNGGPPTVWQDILWQFQALGDGDAALANLRANPGYTPEEGESRAHTFHWIRNLAALGTVDTSVTGNHPLSAVFSRNGARTYVASNPTAAPVTVTFSNGTTLTVGAGRTATTGAYTWSGGNATGGTPPTTPPPTTPPPTPGNPTRYLLPGGGLGAAGGAATVTVAAANGNHDGTPTNAQVFTATGLNLAYAGGQTAFDLFLDADRAVGNGVQLRVSYDLTGNGSWERVETWRYFATDPVPGYEHYTQSAGLASATGTLGALSNGTVRVEVWSAIGSNPSTLGVGNQSVLRLPYS</sequence>
<dbReference type="OrthoDB" id="5480482at2"/>
<gene>
    <name evidence="11" type="ORF">GA0070620_1600</name>
</gene>
<keyword evidence="12" id="KW-1185">Reference proteome</keyword>
<dbReference type="Pfam" id="PF17652">
    <property type="entry name" value="Glyco_hydro81C"/>
    <property type="match status" value="1"/>
</dbReference>
<dbReference type="GO" id="GO:0000272">
    <property type="term" value="P:polysaccharide catabolic process"/>
    <property type="evidence" value="ECO:0007669"/>
    <property type="project" value="UniProtKB-KW"/>
</dbReference>
<feature type="region of interest" description="Disordered" evidence="9">
    <location>
        <begin position="775"/>
        <end position="799"/>
    </location>
</feature>
<keyword evidence="4" id="KW-0378">Hydrolase</keyword>
<keyword evidence="6" id="KW-0326">Glycosidase</keyword>
<dbReference type="Proteomes" id="UP000199393">
    <property type="component" value="Chromosome I"/>
</dbReference>
<feature type="compositionally biased region" description="Pro residues" evidence="9">
    <location>
        <begin position="785"/>
        <end position="798"/>
    </location>
</feature>
<evidence type="ECO:0000256" key="4">
    <source>
        <dbReference type="ARBA" id="ARBA00022801"/>
    </source>
</evidence>
<dbReference type="InterPro" id="IPR005200">
    <property type="entry name" value="Endo-beta-glucanase"/>
</dbReference>
<dbReference type="InterPro" id="IPR040720">
    <property type="entry name" value="GH81_C"/>
</dbReference>
<dbReference type="PROSITE" id="PS52008">
    <property type="entry name" value="GH81"/>
    <property type="match status" value="1"/>
</dbReference>
<keyword evidence="7" id="KW-0961">Cell wall biogenesis/degradation</keyword>
<dbReference type="PANTHER" id="PTHR31983:SF0">
    <property type="entry name" value="GLUCAN ENDO-1,3-BETA-D-GLUCOSIDASE 2"/>
    <property type="match status" value="1"/>
</dbReference>
<evidence type="ECO:0000256" key="9">
    <source>
        <dbReference type="SAM" id="MobiDB-lite"/>
    </source>
</evidence>
<organism evidence="11 12">
    <name type="scientific">Micromonospora krabiensis</name>
    <dbReference type="NCBI Taxonomy" id="307121"/>
    <lineage>
        <taxon>Bacteria</taxon>
        <taxon>Bacillati</taxon>
        <taxon>Actinomycetota</taxon>
        <taxon>Actinomycetes</taxon>
        <taxon>Micromonosporales</taxon>
        <taxon>Micromonosporaceae</taxon>
        <taxon>Micromonospora</taxon>
    </lineage>
</organism>
<evidence type="ECO:0000256" key="2">
    <source>
        <dbReference type="ARBA" id="ARBA00010730"/>
    </source>
</evidence>
<evidence type="ECO:0000256" key="1">
    <source>
        <dbReference type="ARBA" id="ARBA00000382"/>
    </source>
</evidence>
<dbReference type="PANTHER" id="PTHR31983">
    <property type="entry name" value="ENDO-1,3(4)-BETA-GLUCANASE 1"/>
    <property type="match status" value="1"/>
</dbReference>
<keyword evidence="8" id="KW-0624">Polysaccharide degradation</keyword>
<evidence type="ECO:0000256" key="6">
    <source>
        <dbReference type="ARBA" id="ARBA00023295"/>
    </source>
</evidence>